<protein>
    <recommendedName>
        <fullName evidence="3">WYL domain-containing protein</fullName>
    </recommendedName>
</protein>
<organism evidence="1 2">
    <name type="scientific">Psychrosphaera aquimarina</name>
    <dbReference type="NCBI Taxonomy" id="2044854"/>
    <lineage>
        <taxon>Bacteria</taxon>
        <taxon>Pseudomonadati</taxon>
        <taxon>Pseudomonadota</taxon>
        <taxon>Gammaproteobacteria</taxon>
        <taxon>Alteromonadales</taxon>
        <taxon>Pseudoalteromonadaceae</taxon>
        <taxon>Psychrosphaera</taxon>
    </lineage>
</organism>
<dbReference type="EMBL" id="JAWCUA010000007">
    <property type="protein sequence ID" value="MDU0113388.1"/>
    <property type="molecule type" value="Genomic_DNA"/>
</dbReference>
<sequence length="367" mass="43213">MRTPNSEFKNAIVRSIDVGEYNAIKLKDLIENRLLSFRKDSQDSFDSFKKNAYRIITSMLDDEGEGLTRVKKGNAYFYYWASQKDKDDAVEQFEMSEERAFAFAFIKEYLPELIPPHIYKSLKTEFDKAEEVLEDLELTKYLSKIDFNPMGYDMHSQLDHDFASKNELQTWQFVFDCTFSEASFSAKYRSIHDNYDSTKLILSPQRIVLLNQQLKVLAYEHKTNTTRYFEIRKLCEVKKSNEPFLEVKKAEYESREKFSAICHTWVKNHFESTSLANTAKFKKLATDDCWLMELELSFPHHFNRKEPDPFFVANYLSGFSDSMVVIEPEFLKKEMQRRTSSLNLAYQDNKNAEKVISISPYVMARKL</sequence>
<name>A0ABU3R141_9GAMM</name>
<evidence type="ECO:0008006" key="3">
    <source>
        <dbReference type="Google" id="ProtNLM"/>
    </source>
</evidence>
<proteinExistence type="predicted"/>
<reference evidence="1 2" key="1">
    <citation type="submission" date="2023-10" db="EMBL/GenBank/DDBJ databases">
        <title>Psychrosphaera aquimaarina strain SW33 isolated from seawater.</title>
        <authorList>
            <person name="Bayburt H."/>
            <person name="Kim J.M."/>
            <person name="Choi B.J."/>
            <person name="Jeon C.O."/>
        </authorList>
    </citation>
    <scope>NUCLEOTIDE SEQUENCE [LARGE SCALE GENOMIC DNA]</scope>
    <source>
        <strain evidence="1 2">KCTC 52743</strain>
    </source>
</reference>
<evidence type="ECO:0000313" key="1">
    <source>
        <dbReference type="EMBL" id="MDU0113388.1"/>
    </source>
</evidence>
<accession>A0ABU3R141</accession>
<dbReference type="Proteomes" id="UP001257914">
    <property type="component" value="Unassembled WGS sequence"/>
</dbReference>
<dbReference type="RefSeq" id="WP_315946993.1">
    <property type="nucleotide sequence ID" value="NZ_JAWCUA010000007.1"/>
</dbReference>
<gene>
    <name evidence="1" type="ORF">RT723_10350</name>
</gene>
<keyword evidence="2" id="KW-1185">Reference proteome</keyword>
<comment type="caution">
    <text evidence="1">The sequence shown here is derived from an EMBL/GenBank/DDBJ whole genome shotgun (WGS) entry which is preliminary data.</text>
</comment>
<evidence type="ECO:0000313" key="2">
    <source>
        <dbReference type="Proteomes" id="UP001257914"/>
    </source>
</evidence>